<protein>
    <submittedName>
        <fullName evidence="16">TIR and/or LRR 8 domain containing protein</fullName>
    </submittedName>
</protein>
<dbReference type="GO" id="GO:0005886">
    <property type="term" value="C:plasma membrane"/>
    <property type="evidence" value="ECO:0007669"/>
    <property type="project" value="TreeGrafter"/>
</dbReference>
<keyword evidence="9 13" id="KW-1133">Transmembrane helix</keyword>
<keyword evidence="17" id="KW-1185">Reference proteome</keyword>
<gene>
    <name evidence="16" type="ORF">BDFB_008831</name>
</gene>
<dbReference type="STRING" id="1661398.A0A482W0E6"/>
<keyword evidence="10 13" id="KW-0472">Membrane</keyword>
<evidence type="ECO:0000313" key="17">
    <source>
        <dbReference type="Proteomes" id="UP000292052"/>
    </source>
</evidence>
<dbReference type="Pfam" id="PF13855">
    <property type="entry name" value="LRR_8"/>
    <property type="match status" value="3"/>
</dbReference>
<evidence type="ECO:0000256" key="13">
    <source>
        <dbReference type="SAM" id="Phobius"/>
    </source>
</evidence>
<dbReference type="InterPro" id="IPR000157">
    <property type="entry name" value="TIR_dom"/>
</dbReference>
<keyword evidence="4" id="KW-0433">Leucine-rich repeat</keyword>
<dbReference type="PROSITE" id="PS50104">
    <property type="entry name" value="TIR"/>
    <property type="match status" value="1"/>
</dbReference>
<dbReference type="GO" id="GO:0002224">
    <property type="term" value="P:toll-like receptor signaling pathway"/>
    <property type="evidence" value="ECO:0007669"/>
    <property type="project" value="InterPro"/>
</dbReference>
<accession>A0A482W0E6</accession>
<feature type="chain" id="PRO_5019733612" evidence="14">
    <location>
        <begin position="19"/>
        <end position="836"/>
    </location>
</feature>
<evidence type="ECO:0000256" key="5">
    <source>
        <dbReference type="ARBA" id="ARBA00022692"/>
    </source>
</evidence>
<comment type="caution">
    <text evidence="16">The sequence shown here is derived from an EMBL/GenBank/DDBJ whole genome shotgun (WGS) entry which is preliminary data.</text>
</comment>
<evidence type="ECO:0000256" key="6">
    <source>
        <dbReference type="ARBA" id="ARBA00022729"/>
    </source>
</evidence>
<dbReference type="Gene3D" id="3.40.50.10140">
    <property type="entry name" value="Toll/interleukin-1 receptor homology (TIR) domain"/>
    <property type="match status" value="1"/>
</dbReference>
<dbReference type="AlphaFoldDB" id="A0A482W0E6"/>
<dbReference type="SUPFAM" id="SSF52058">
    <property type="entry name" value="L domain-like"/>
    <property type="match status" value="2"/>
</dbReference>
<feature type="transmembrane region" description="Helical" evidence="13">
    <location>
        <begin position="622"/>
        <end position="645"/>
    </location>
</feature>
<comment type="similarity">
    <text evidence="2">Belongs to the Toll-like receptor family.</text>
</comment>
<dbReference type="PANTHER" id="PTHR24365:SF530">
    <property type="entry name" value="MSTPROX-RELATED"/>
    <property type="match status" value="1"/>
</dbReference>
<feature type="domain" description="TIR" evidence="15">
    <location>
        <begin position="678"/>
        <end position="824"/>
    </location>
</feature>
<keyword evidence="11" id="KW-0675">Receptor</keyword>
<evidence type="ECO:0000256" key="2">
    <source>
        <dbReference type="ARBA" id="ARBA00009634"/>
    </source>
</evidence>
<name>A0A482W0E6_ASBVE</name>
<comment type="subcellular location">
    <subcellularLocation>
        <location evidence="1">Membrane</location>
        <topology evidence="1">Single-pass type I membrane protein</topology>
    </subcellularLocation>
</comment>
<keyword evidence="8" id="KW-0391">Immunity</keyword>
<dbReference type="InterPro" id="IPR003591">
    <property type="entry name" value="Leu-rich_rpt_typical-subtyp"/>
</dbReference>
<reference evidence="16 17" key="1">
    <citation type="submission" date="2017-03" db="EMBL/GenBank/DDBJ databases">
        <title>Genome of the blue death feigning beetle - Asbolus verrucosus.</title>
        <authorList>
            <person name="Rider S.D."/>
        </authorList>
    </citation>
    <scope>NUCLEOTIDE SEQUENCE [LARGE SCALE GENOMIC DNA]</scope>
    <source>
        <strain evidence="16">Butters</strain>
        <tissue evidence="16">Head and leg muscle</tissue>
    </source>
</reference>
<evidence type="ECO:0000259" key="15">
    <source>
        <dbReference type="PROSITE" id="PS50104"/>
    </source>
</evidence>
<evidence type="ECO:0000256" key="4">
    <source>
        <dbReference type="ARBA" id="ARBA00022614"/>
    </source>
</evidence>
<evidence type="ECO:0000256" key="3">
    <source>
        <dbReference type="ARBA" id="ARBA00022588"/>
    </source>
</evidence>
<dbReference type="InterPro" id="IPR035897">
    <property type="entry name" value="Toll_tir_struct_dom_sf"/>
</dbReference>
<dbReference type="GO" id="GO:0045087">
    <property type="term" value="P:innate immune response"/>
    <property type="evidence" value="ECO:0007669"/>
    <property type="project" value="UniProtKB-KW"/>
</dbReference>
<dbReference type="SUPFAM" id="SSF52200">
    <property type="entry name" value="Toll/Interleukin receptor TIR domain"/>
    <property type="match status" value="1"/>
</dbReference>
<dbReference type="FunFam" id="3.40.50.10140:FF:000001">
    <property type="entry name" value="Toll-like receptor 2"/>
    <property type="match status" value="1"/>
</dbReference>
<feature type="signal peptide" evidence="14">
    <location>
        <begin position="1"/>
        <end position="18"/>
    </location>
</feature>
<keyword evidence="3" id="KW-0399">Innate immunity</keyword>
<dbReference type="InterPro" id="IPR017241">
    <property type="entry name" value="Toll-like_receptor"/>
</dbReference>
<evidence type="ECO:0000313" key="16">
    <source>
        <dbReference type="EMBL" id="RZC38612.1"/>
    </source>
</evidence>
<dbReference type="GO" id="GO:0004888">
    <property type="term" value="F:transmembrane signaling receptor activity"/>
    <property type="evidence" value="ECO:0007669"/>
    <property type="project" value="InterPro"/>
</dbReference>
<keyword evidence="6 14" id="KW-0732">Signal</keyword>
<dbReference type="PANTHER" id="PTHR24365">
    <property type="entry name" value="TOLL-LIKE RECEPTOR"/>
    <property type="match status" value="1"/>
</dbReference>
<dbReference type="FunFam" id="3.80.10.10:FF:001360">
    <property type="entry name" value="Uncharacterized protein"/>
    <property type="match status" value="1"/>
</dbReference>
<dbReference type="InterPro" id="IPR032675">
    <property type="entry name" value="LRR_dom_sf"/>
</dbReference>
<sequence>MSVFDVLLLAGLVIGTVCFEACPGNFCPPKWQRLKVVREELDYAGSVMLGKDEESGCMCREVPGKFSFCYGRATCRSFPKNFNITTNTLLVKATQIIELKIGDLSKLTDLETLKIEGNNNLSRISTGSFLEMSRLSNLSISYNANLRSLEVGSFDGLINLERLFLVKNAFVKLAELTLALAKIPRLQKLQLSENNFRRISRFDFEPMRDCALNELNLILCQIEQIAPQAFNPLTNLTVLRLGENSFDASTITRVIEETIEHVPLRLLNLYLIGLRKSPPKPLLTAIGKSNITSLCLARNQFEVINADSFPQMPNLQILDLREVLLLNITNDAFVGLSNLKTLLLSGNKLSSIPEGALLERLTYLDLQHNSGNSFASTYFSIFGQKFTKMKNLELLDLSFNAIHAVYNSSFLGLVNLRILGLKNATIFYIANGSFAMLPKLVFLNLENNHFAKNHSMGLRFELFEGLGNLRVLLLGGCGISFINKHPNPFRELKNLRHLGLERNKLITIQGFEVLINLRTLDLSQNGLQPWYGRIFHKNYQLKDVRLGNNRFSFLTETMIKDFENLINLELRNNPFTCDCSFSWNTGTIMRLIENQTIFCAFPESTTRLTIQEFLQQEHCQNLALVLPLVFLFIFIAVLIFLLYYFRWHLRYWLFLTRLYLSRNGKIRIHKERSAYTNYIYDAFVSYSSEDRNFVIRLVTMLENYPPFIKLCVYERDFEVGTTISENVLESLAKSRKTLLIISNSYAKSQWCKWESQLAEHHRLFFRNENGEYIDDSLILIKLGPVNEAHLTPTLKYLLKTRIYLHWDVEEKKQKVFWEKLRTTLAPPQEINENTYL</sequence>
<dbReference type="SMART" id="SM00369">
    <property type="entry name" value="LRR_TYP"/>
    <property type="match status" value="14"/>
</dbReference>
<evidence type="ECO:0000256" key="1">
    <source>
        <dbReference type="ARBA" id="ARBA00004479"/>
    </source>
</evidence>
<dbReference type="Proteomes" id="UP000292052">
    <property type="component" value="Unassembled WGS sequence"/>
</dbReference>
<dbReference type="SMART" id="SM00255">
    <property type="entry name" value="TIR"/>
    <property type="match status" value="1"/>
</dbReference>
<evidence type="ECO:0000256" key="12">
    <source>
        <dbReference type="ARBA" id="ARBA00023180"/>
    </source>
</evidence>
<organism evidence="16 17">
    <name type="scientific">Asbolus verrucosus</name>
    <name type="common">Desert ironclad beetle</name>
    <dbReference type="NCBI Taxonomy" id="1661398"/>
    <lineage>
        <taxon>Eukaryota</taxon>
        <taxon>Metazoa</taxon>
        <taxon>Ecdysozoa</taxon>
        <taxon>Arthropoda</taxon>
        <taxon>Hexapoda</taxon>
        <taxon>Insecta</taxon>
        <taxon>Pterygota</taxon>
        <taxon>Neoptera</taxon>
        <taxon>Endopterygota</taxon>
        <taxon>Coleoptera</taxon>
        <taxon>Polyphaga</taxon>
        <taxon>Cucujiformia</taxon>
        <taxon>Tenebrionidae</taxon>
        <taxon>Pimeliinae</taxon>
        <taxon>Asbolus</taxon>
    </lineage>
</organism>
<evidence type="ECO:0000256" key="11">
    <source>
        <dbReference type="ARBA" id="ARBA00023170"/>
    </source>
</evidence>
<dbReference type="PROSITE" id="PS51450">
    <property type="entry name" value="LRR"/>
    <property type="match status" value="3"/>
</dbReference>
<keyword evidence="7" id="KW-0677">Repeat</keyword>
<dbReference type="InterPro" id="IPR001611">
    <property type="entry name" value="Leu-rich_rpt"/>
</dbReference>
<dbReference type="Gene3D" id="3.80.10.10">
    <property type="entry name" value="Ribonuclease Inhibitor"/>
    <property type="match status" value="4"/>
</dbReference>
<evidence type="ECO:0000256" key="8">
    <source>
        <dbReference type="ARBA" id="ARBA00022859"/>
    </source>
</evidence>
<keyword evidence="12" id="KW-0325">Glycoprotein</keyword>
<dbReference type="Pfam" id="PF01582">
    <property type="entry name" value="TIR"/>
    <property type="match status" value="1"/>
</dbReference>
<dbReference type="OrthoDB" id="6160824at2759"/>
<proteinExistence type="inferred from homology"/>
<evidence type="ECO:0000256" key="10">
    <source>
        <dbReference type="ARBA" id="ARBA00023136"/>
    </source>
</evidence>
<evidence type="ECO:0000256" key="9">
    <source>
        <dbReference type="ARBA" id="ARBA00022989"/>
    </source>
</evidence>
<evidence type="ECO:0000256" key="7">
    <source>
        <dbReference type="ARBA" id="ARBA00022737"/>
    </source>
</evidence>
<evidence type="ECO:0000256" key="14">
    <source>
        <dbReference type="SAM" id="SignalP"/>
    </source>
</evidence>
<keyword evidence="5 13" id="KW-0812">Transmembrane</keyword>
<dbReference type="PIRSF" id="PIRSF037595">
    <property type="entry name" value="Toll-like_receptor"/>
    <property type="match status" value="1"/>
</dbReference>
<dbReference type="EMBL" id="QDEB01041610">
    <property type="protein sequence ID" value="RZC38612.1"/>
    <property type="molecule type" value="Genomic_DNA"/>
</dbReference>